<dbReference type="GO" id="GO:0008999">
    <property type="term" value="F:protein-N-terminal-alanine acetyltransferase activity"/>
    <property type="evidence" value="ECO:0007669"/>
    <property type="project" value="TreeGrafter"/>
</dbReference>
<dbReference type="InterPro" id="IPR051908">
    <property type="entry name" value="Ribosomal_N-acetyltransferase"/>
</dbReference>
<dbReference type="RefSeq" id="WP_075074674.1">
    <property type="nucleotide sequence ID" value="NZ_DF967972.1"/>
</dbReference>
<protein>
    <submittedName>
        <fullName evidence="2">Acetyltransferase</fullName>
    </submittedName>
</protein>
<evidence type="ECO:0000313" key="2">
    <source>
        <dbReference type="EMBL" id="GAP15495.1"/>
    </source>
</evidence>
<proteinExistence type="predicted"/>
<sequence length="209" mass="23911">MTPSIPGPAYRIVTERLVVRCWNPEDAPLMKAAIEASIEHLKPFMPWAYNEPEEIEKKIDRIKRWRSLFDRGEDFVYGIFSADESRVVGGTGLHTRVGEGAREIGYWIHAQEIGQGYATEVSAALTRVAFEIDRVKRVEIHCDPRNRSSANVARKLGYTYEATLRQRFHFSDEVWTDAMIWTLFSEDYPSSPAAKSQIQAYDAAGRRIL</sequence>
<keyword evidence="3" id="KW-1185">Reference proteome</keyword>
<keyword evidence="2" id="KW-0808">Transferase</keyword>
<dbReference type="AlphaFoldDB" id="A0A0S7BCM2"/>
<dbReference type="EMBL" id="DF967972">
    <property type="protein sequence ID" value="GAP15495.1"/>
    <property type="molecule type" value="Genomic_DNA"/>
</dbReference>
<gene>
    <name evidence="2" type="ORF">LARV_03284</name>
</gene>
<reference evidence="2" key="1">
    <citation type="submission" date="2015-07" db="EMBL/GenBank/DDBJ databases">
        <title>Draft Genome Sequences of Anaerolinea thermolimosa IMO-1, Bellilinea caldifistulae GOMI-1, Leptolinea tardivitalis YMTK-2, Levilinea saccharolytica KIBI-1,Longilinea arvoryzae KOME-1, Previously Described as Members of the Anaerolineaceae (Chloroflexi).</title>
        <authorList>
            <person name="Sekiguchi Y."/>
            <person name="Ohashi A."/>
            <person name="Matsuura N."/>
            <person name="Tourlousse M.D."/>
        </authorList>
    </citation>
    <scope>NUCLEOTIDE SEQUENCE [LARGE SCALE GENOMIC DNA]</scope>
    <source>
        <strain evidence="2">KOME-1</strain>
    </source>
</reference>
<evidence type="ECO:0000259" key="1">
    <source>
        <dbReference type="PROSITE" id="PS51186"/>
    </source>
</evidence>
<name>A0A0S7BCM2_9CHLR</name>
<dbReference type="GO" id="GO:1990189">
    <property type="term" value="F:protein N-terminal-serine acetyltransferase activity"/>
    <property type="evidence" value="ECO:0007669"/>
    <property type="project" value="TreeGrafter"/>
</dbReference>
<dbReference type="GO" id="GO:0005737">
    <property type="term" value="C:cytoplasm"/>
    <property type="evidence" value="ECO:0007669"/>
    <property type="project" value="TreeGrafter"/>
</dbReference>
<dbReference type="PANTHER" id="PTHR43441">
    <property type="entry name" value="RIBOSOMAL-PROTEIN-SERINE ACETYLTRANSFERASE"/>
    <property type="match status" value="1"/>
</dbReference>
<dbReference type="Gene3D" id="3.40.630.30">
    <property type="match status" value="1"/>
</dbReference>
<accession>A0A0S7BCM2</accession>
<dbReference type="PROSITE" id="PS51186">
    <property type="entry name" value="GNAT"/>
    <property type="match status" value="1"/>
</dbReference>
<dbReference type="Pfam" id="PF13302">
    <property type="entry name" value="Acetyltransf_3"/>
    <property type="match status" value="1"/>
</dbReference>
<dbReference type="InterPro" id="IPR016181">
    <property type="entry name" value="Acyl_CoA_acyltransferase"/>
</dbReference>
<dbReference type="InterPro" id="IPR000182">
    <property type="entry name" value="GNAT_dom"/>
</dbReference>
<dbReference type="Proteomes" id="UP000055060">
    <property type="component" value="Unassembled WGS sequence"/>
</dbReference>
<evidence type="ECO:0000313" key="3">
    <source>
        <dbReference type="Proteomes" id="UP000055060"/>
    </source>
</evidence>
<dbReference type="STRING" id="360412.LARV_03284"/>
<dbReference type="PANTHER" id="PTHR43441:SF3">
    <property type="entry name" value="ACETYLTRANSFERASE"/>
    <property type="match status" value="1"/>
</dbReference>
<feature type="domain" description="N-acetyltransferase" evidence="1">
    <location>
        <begin position="28"/>
        <end position="177"/>
    </location>
</feature>
<dbReference type="OrthoDB" id="9799321at2"/>
<organism evidence="2">
    <name type="scientific">Longilinea arvoryzae</name>
    <dbReference type="NCBI Taxonomy" id="360412"/>
    <lineage>
        <taxon>Bacteria</taxon>
        <taxon>Bacillati</taxon>
        <taxon>Chloroflexota</taxon>
        <taxon>Anaerolineae</taxon>
        <taxon>Anaerolineales</taxon>
        <taxon>Anaerolineaceae</taxon>
        <taxon>Longilinea</taxon>
    </lineage>
</organism>
<dbReference type="SUPFAM" id="SSF55729">
    <property type="entry name" value="Acyl-CoA N-acyltransferases (Nat)"/>
    <property type="match status" value="1"/>
</dbReference>